<dbReference type="PANTHER" id="PTHR40031">
    <property type="entry name" value="HYPOTHETICAL MEMBRANE SPANNING PROTEIN"/>
    <property type="match status" value="1"/>
</dbReference>
<dbReference type="Proteomes" id="UP001254848">
    <property type="component" value="Unassembled WGS sequence"/>
</dbReference>
<feature type="transmembrane region" description="Helical" evidence="1">
    <location>
        <begin position="89"/>
        <end position="106"/>
    </location>
</feature>
<dbReference type="InterPro" id="IPR053170">
    <property type="entry name" value="Transcription_regulator"/>
</dbReference>
<keyword evidence="1" id="KW-0812">Transmembrane</keyword>
<dbReference type="PANTHER" id="PTHR40031:SF1">
    <property type="entry name" value="MEMBRANE-BOUND METAL-DEPENDENT HYDROLASE"/>
    <property type="match status" value="1"/>
</dbReference>
<dbReference type="RefSeq" id="WP_413780564.1">
    <property type="nucleotide sequence ID" value="NZ_JAUOZS010000001.1"/>
</dbReference>
<feature type="transmembrane region" description="Helical" evidence="1">
    <location>
        <begin position="58"/>
        <end position="77"/>
    </location>
</feature>
<dbReference type="Pfam" id="PF04307">
    <property type="entry name" value="YdjM"/>
    <property type="match status" value="1"/>
</dbReference>
<evidence type="ECO:0000256" key="1">
    <source>
        <dbReference type="SAM" id="Phobius"/>
    </source>
</evidence>
<keyword evidence="1" id="KW-0472">Membrane</keyword>
<feature type="transmembrane region" description="Helical" evidence="1">
    <location>
        <begin position="151"/>
        <end position="169"/>
    </location>
</feature>
<organism evidence="2 3">
    <name type="scientific">Anaeroselena agilis</name>
    <dbReference type="NCBI Taxonomy" id="3063788"/>
    <lineage>
        <taxon>Bacteria</taxon>
        <taxon>Bacillati</taxon>
        <taxon>Bacillota</taxon>
        <taxon>Negativicutes</taxon>
        <taxon>Acetonemataceae</taxon>
        <taxon>Anaeroselena</taxon>
    </lineage>
</organism>
<proteinExistence type="predicted"/>
<evidence type="ECO:0000313" key="3">
    <source>
        <dbReference type="Proteomes" id="UP001254848"/>
    </source>
</evidence>
<dbReference type="EMBL" id="JAUOZS010000001">
    <property type="protein sequence ID" value="MDT8902075.1"/>
    <property type="molecule type" value="Genomic_DNA"/>
</dbReference>
<comment type="caution">
    <text evidence="2">The sequence shown here is derived from an EMBL/GenBank/DDBJ whole genome shotgun (WGS) entry which is preliminary data.</text>
</comment>
<protein>
    <submittedName>
        <fullName evidence="2">Metal-dependent hydrolase</fullName>
    </submittedName>
</protein>
<dbReference type="InterPro" id="IPR007404">
    <property type="entry name" value="YdjM-like"/>
</dbReference>
<evidence type="ECO:0000313" key="2">
    <source>
        <dbReference type="EMBL" id="MDT8902075.1"/>
    </source>
</evidence>
<keyword evidence="3" id="KW-1185">Reference proteome</keyword>
<feature type="transmembrane region" description="Helical" evidence="1">
    <location>
        <begin position="126"/>
        <end position="145"/>
    </location>
</feature>
<keyword evidence="2" id="KW-0378">Hydrolase</keyword>
<gene>
    <name evidence="2" type="ORF">Q4T40_12540</name>
</gene>
<name>A0ABU3NZ74_9FIRM</name>
<sequence>MDSLSHALVGVAVAGLSGHQPSFGDPIYIATVLGAQAPDFDIVSQVRGNMAYLRQHRAFSHSVPGVALWAAAIAVVVKLLMPQAEVGQLLLWAFAGGLSHTVLDYFNSHGTAILWPFRRERKSYPLLNVFDPILMALLLSMYATRLPIEEVSYLSLATLALYIFARYCLRKRAYAWLKNRFAGELLTRIWVMPCLSRLFYWDFVVETDRRHINGRLGALFPLLDIKADLPRQELSPLAEQASKTSLGEFFTTFTPFIYFDESDEDEGKVNIYDLRYYKGGEFVHSATITFTPEKTLRDAYIHSLGQTIRVTE</sequence>
<reference evidence="2 3" key="1">
    <citation type="submission" date="2023-07" db="EMBL/GenBank/DDBJ databases">
        <title>The novel representative of Negativicutes class, Anaeroselena agilis gen. nov. sp. nov.</title>
        <authorList>
            <person name="Prokofeva M.I."/>
            <person name="Elcheninov A.G."/>
            <person name="Klyukina A."/>
            <person name="Kublanov I.V."/>
            <person name="Frolov E.N."/>
            <person name="Podosokorskaya O.A."/>
        </authorList>
    </citation>
    <scope>NUCLEOTIDE SEQUENCE [LARGE SCALE GENOMIC DNA]</scope>
    <source>
        <strain evidence="2 3">4137-cl</strain>
    </source>
</reference>
<accession>A0ABU3NZ74</accession>
<dbReference type="GO" id="GO:0016787">
    <property type="term" value="F:hydrolase activity"/>
    <property type="evidence" value="ECO:0007669"/>
    <property type="project" value="UniProtKB-KW"/>
</dbReference>
<keyword evidence="1" id="KW-1133">Transmembrane helix</keyword>